<evidence type="ECO:0000256" key="1">
    <source>
        <dbReference type="SAM" id="MobiDB-lite"/>
    </source>
</evidence>
<dbReference type="RefSeq" id="WP_387346472.1">
    <property type="nucleotide sequence ID" value="NZ_JBIAXI010000027.1"/>
</dbReference>
<dbReference type="InterPro" id="IPR036291">
    <property type="entry name" value="NAD(P)-bd_dom_sf"/>
</dbReference>
<comment type="caution">
    <text evidence="2">The sequence shown here is derived from an EMBL/GenBank/DDBJ whole genome shotgun (WGS) entry which is preliminary data.</text>
</comment>
<evidence type="ECO:0000313" key="3">
    <source>
        <dbReference type="Proteomes" id="UP001602119"/>
    </source>
</evidence>
<dbReference type="SUPFAM" id="SSF51735">
    <property type="entry name" value="NAD(P)-binding Rossmann-fold domains"/>
    <property type="match status" value="1"/>
</dbReference>
<sequence>MDLSGKVAVVTGAGRGLGCADAIAESWKTGVGADPETYGIPAPKAPASDGKGA</sequence>
<proteinExistence type="predicted"/>
<feature type="region of interest" description="Disordered" evidence="1">
    <location>
        <begin position="32"/>
        <end position="53"/>
    </location>
</feature>
<dbReference type="EMBL" id="JBIAXI010000027">
    <property type="protein sequence ID" value="MFF4777963.1"/>
    <property type="molecule type" value="Genomic_DNA"/>
</dbReference>
<protein>
    <recommendedName>
        <fullName evidence="4">3-oxoacyl-ACP reductase</fullName>
    </recommendedName>
</protein>
<evidence type="ECO:0000313" key="2">
    <source>
        <dbReference type="EMBL" id="MFF4777963.1"/>
    </source>
</evidence>
<gene>
    <name evidence="2" type="ORF">ACFY05_34570</name>
</gene>
<reference evidence="2 3" key="1">
    <citation type="submission" date="2024-10" db="EMBL/GenBank/DDBJ databases">
        <title>The Natural Products Discovery Center: Release of the First 8490 Sequenced Strains for Exploring Actinobacteria Biosynthetic Diversity.</title>
        <authorList>
            <person name="Kalkreuter E."/>
            <person name="Kautsar S.A."/>
            <person name="Yang D."/>
            <person name="Bader C.D."/>
            <person name="Teijaro C.N."/>
            <person name="Fluegel L."/>
            <person name="Davis C.M."/>
            <person name="Simpson J.R."/>
            <person name="Lauterbach L."/>
            <person name="Steele A.D."/>
            <person name="Gui C."/>
            <person name="Meng S."/>
            <person name="Li G."/>
            <person name="Viehrig K."/>
            <person name="Ye F."/>
            <person name="Su P."/>
            <person name="Kiefer A.F."/>
            <person name="Nichols A."/>
            <person name="Cepeda A.J."/>
            <person name="Yan W."/>
            <person name="Fan B."/>
            <person name="Jiang Y."/>
            <person name="Adhikari A."/>
            <person name="Zheng C.-J."/>
            <person name="Schuster L."/>
            <person name="Cowan T.M."/>
            <person name="Smanski M.J."/>
            <person name="Chevrette M.G."/>
            <person name="De Carvalho L.P.S."/>
            <person name="Shen B."/>
        </authorList>
    </citation>
    <scope>NUCLEOTIDE SEQUENCE [LARGE SCALE GENOMIC DNA]</scope>
    <source>
        <strain evidence="2 3">NPDC001281</strain>
    </source>
</reference>
<name>A0ABW6VF18_MICFU</name>
<organism evidence="2 3">
    <name type="scientific">Microtetraspora fusca</name>
    <dbReference type="NCBI Taxonomy" id="1997"/>
    <lineage>
        <taxon>Bacteria</taxon>
        <taxon>Bacillati</taxon>
        <taxon>Actinomycetota</taxon>
        <taxon>Actinomycetes</taxon>
        <taxon>Streptosporangiales</taxon>
        <taxon>Streptosporangiaceae</taxon>
        <taxon>Microtetraspora</taxon>
    </lineage>
</organism>
<accession>A0ABW6VF18</accession>
<evidence type="ECO:0008006" key="4">
    <source>
        <dbReference type="Google" id="ProtNLM"/>
    </source>
</evidence>
<dbReference type="Proteomes" id="UP001602119">
    <property type="component" value="Unassembled WGS sequence"/>
</dbReference>
<keyword evidence="3" id="KW-1185">Reference proteome</keyword>